<evidence type="ECO:0000313" key="7">
    <source>
        <dbReference type="Proteomes" id="UP000663829"/>
    </source>
</evidence>
<dbReference type="SUPFAM" id="SSF56399">
    <property type="entry name" value="ADP-ribosylation"/>
    <property type="match status" value="1"/>
</dbReference>
<dbReference type="EMBL" id="CAJNOQ010004610">
    <property type="protein sequence ID" value="CAF1066744.1"/>
    <property type="molecule type" value="Genomic_DNA"/>
</dbReference>
<feature type="region of interest" description="Disordered" evidence="4">
    <location>
        <begin position="789"/>
        <end position="818"/>
    </location>
</feature>
<feature type="compositionally biased region" description="Polar residues" evidence="4">
    <location>
        <begin position="789"/>
        <end position="814"/>
    </location>
</feature>
<evidence type="ECO:0000256" key="2">
    <source>
        <dbReference type="ARBA" id="ARBA00023043"/>
    </source>
</evidence>
<dbReference type="AlphaFoldDB" id="A0A814LIR0"/>
<evidence type="ECO:0000313" key="6">
    <source>
        <dbReference type="EMBL" id="CAF3834327.1"/>
    </source>
</evidence>
<evidence type="ECO:0000256" key="1">
    <source>
        <dbReference type="ARBA" id="ARBA00022737"/>
    </source>
</evidence>
<evidence type="ECO:0000256" key="4">
    <source>
        <dbReference type="SAM" id="MobiDB-lite"/>
    </source>
</evidence>
<dbReference type="SUPFAM" id="SSF48403">
    <property type="entry name" value="Ankyrin repeat"/>
    <property type="match status" value="1"/>
</dbReference>
<comment type="caution">
    <text evidence="5">The sequence shown here is derived from an EMBL/GenBank/DDBJ whole genome shotgun (WGS) entry which is preliminary data.</text>
</comment>
<dbReference type="PRINTS" id="PR01415">
    <property type="entry name" value="ANKYRIN"/>
</dbReference>
<name>A0A814LIR0_9BILA</name>
<dbReference type="PROSITE" id="PS51996">
    <property type="entry name" value="TR_MART"/>
    <property type="match status" value="1"/>
</dbReference>
<dbReference type="Pfam" id="PF12796">
    <property type="entry name" value="Ank_2"/>
    <property type="match status" value="1"/>
</dbReference>
<dbReference type="InterPro" id="IPR051637">
    <property type="entry name" value="Ank_repeat_dom-contain_49"/>
</dbReference>
<dbReference type="InterPro" id="IPR002110">
    <property type="entry name" value="Ankyrin_rpt"/>
</dbReference>
<keyword evidence="2 3" id="KW-0040">ANK repeat</keyword>
<dbReference type="PANTHER" id="PTHR24180:SF45">
    <property type="entry name" value="POLY [ADP-RIBOSE] POLYMERASE TANKYRASE"/>
    <property type="match status" value="1"/>
</dbReference>
<evidence type="ECO:0000313" key="5">
    <source>
        <dbReference type="EMBL" id="CAF1066744.1"/>
    </source>
</evidence>
<proteinExistence type="predicted"/>
<organism evidence="5 7">
    <name type="scientific">Didymodactylos carnosus</name>
    <dbReference type="NCBI Taxonomy" id="1234261"/>
    <lineage>
        <taxon>Eukaryota</taxon>
        <taxon>Metazoa</taxon>
        <taxon>Spiralia</taxon>
        <taxon>Gnathifera</taxon>
        <taxon>Rotifera</taxon>
        <taxon>Eurotatoria</taxon>
        <taxon>Bdelloidea</taxon>
        <taxon>Philodinida</taxon>
        <taxon>Philodinidae</taxon>
        <taxon>Didymodactylos</taxon>
    </lineage>
</organism>
<dbReference type="PROSITE" id="PS50297">
    <property type="entry name" value="ANK_REP_REGION"/>
    <property type="match status" value="1"/>
</dbReference>
<dbReference type="SMART" id="SM00248">
    <property type="entry name" value="ANK"/>
    <property type="match status" value="4"/>
</dbReference>
<dbReference type="InterPro" id="IPR036770">
    <property type="entry name" value="Ankyrin_rpt-contain_sf"/>
</dbReference>
<sequence length="903" mass="105099">MKVIPGRANEFYFACRNGNVDYVRLQLAEITEDLNVLQPNGSTPLHAATYYDHKEIVQLLLDSDCCRTILNCYGKMAYEEARTDEMRQLFERTMTNRFYETDPSNTFAVYMPENATTDLEAINTEHEPSPLLDYIHVFKTRDEILEFSLNQETTVMWVKFYNWLSHTFRPFLEREDFHIDAFDLNKHPDFQQFLQRNLPDETKYQQTIKSVNESKRRNSIEPLITLYTDEGFYSPLNRQLAHSSTDAALSPHLCDRFIIEFFLHRNQLKQRAFTGTVYRGATMTERDLAIYQHAYTNVPPGVIGLKAFTSTSQDPWVALEFAKHDREEGHQSVLFVFDIDAVCSTIFAIHDISKFTQEREVLILPGNLFIVKSIREHPTLKVTEIRLAHWNVTISFGQKIAQTIRCENTTRRLLSYLNDNNDRHMENLLSEKRKVTVIGEENESDELENPLLENDVGDFGVEDEYTGSNEDTLKELFTAVESGSIDRLEELFDASQTDMNITRFAESLLMAAIRSRRENVAEYLIDQGIDVNYATDLIEFRPKTRYPVRYRYLSCRQLAYDLGMMDLVDLIDLSSDEVRPSIKKYLQRRLKKRLEKIHKSYQERIKTRELKFQEEQKSLQPIDITLIEEEEEQKKPMLNMQQIINEHALDNADYVVPTTLPPPLPPPQLQLRRPERRYVSHINETLNSLHKPEKNIEESHKKTFDYSQYRLKFKIIDMDKVVKRTRFKQQLNENSIFAFNPQVRPKTTTAAVLPAPKPRDLYVTSAKSRQTIKTIDSFDIQQQSSYKETKTSICRSARQRPQTENISNVTQQEPPKQRGILPFRHYLNSLTKSGLSNSNIQVTNTSVVDLNEPKLSFTANNAYIAQIPVPAYERKRVPVTLQTGFGLPSFNSNSRGSNRFIRT</sequence>
<dbReference type="Gene3D" id="3.90.176.10">
    <property type="entry name" value="Toxin ADP-ribosyltransferase, Chain A, domain 1"/>
    <property type="match status" value="1"/>
</dbReference>
<feature type="repeat" description="ANK" evidence="3">
    <location>
        <begin position="40"/>
        <end position="62"/>
    </location>
</feature>
<gene>
    <name evidence="5" type="ORF">GPM918_LOCUS17063</name>
    <name evidence="6" type="ORF">SRO942_LOCUS17062</name>
</gene>
<dbReference type="EMBL" id="CAJOBC010004610">
    <property type="protein sequence ID" value="CAF3834327.1"/>
    <property type="molecule type" value="Genomic_DNA"/>
</dbReference>
<protein>
    <submittedName>
        <fullName evidence="5">Uncharacterized protein</fullName>
    </submittedName>
</protein>
<evidence type="ECO:0000256" key="3">
    <source>
        <dbReference type="PROSITE-ProRule" id="PRU00023"/>
    </source>
</evidence>
<keyword evidence="1" id="KW-0677">Repeat</keyword>
<dbReference type="Proteomes" id="UP000663829">
    <property type="component" value="Unassembled WGS sequence"/>
</dbReference>
<dbReference type="Gene3D" id="1.25.40.20">
    <property type="entry name" value="Ankyrin repeat-containing domain"/>
    <property type="match status" value="2"/>
</dbReference>
<dbReference type="OrthoDB" id="423533at2759"/>
<dbReference type="PANTHER" id="PTHR24180">
    <property type="entry name" value="CYCLIN-DEPENDENT KINASE INHIBITOR 2C-RELATED"/>
    <property type="match status" value="1"/>
</dbReference>
<keyword evidence="7" id="KW-1185">Reference proteome</keyword>
<dbReference type="PROSITE" id="PS50088">
    <property type="entry name" value="ANK_REPEAT"/>
    <property type="match status" value="1"/>
</dbReference>
<dbReference type="Proteomes" id="UP000681722">
    <property type="component" value="Unassembled WGS sequence"/>
</dbReference>
<accession>A0A814LIR0</accession>
<reference evidence="5" key="1">
    <citation type="submission" date="2021-02" db="EMBL/GenBank/DDBJ databases">
        <authorList>
            <person name="Nowell W R."/>
        </authorList>
    </citation>
    <scope>NUCLEOTIDE SEQUENCE</scope>
</reference>